<feature type="transmembrane region" description="Helical" evidence="6">
    <location>
        <begin position="64"/>
        <end position="85"/>
    </location>
</feature>
<evidence type="ECO:0000256" key="3">
    <source>
        <dbReference type="ARBA" id="ARBA00022989"/>
    </source>
</evidence>
<dbReference type="InterPro" id="IPR008253">
    <property type="entry name" value="Marvel"/>
</dbReference>
<feature type="transmembrane region" description="Helical" evidence="6">
    <location>
        <begin position="153"/>
        <end position="173"/>
    </location>
</feature>
<comment type="subcellular location">
    <subcellularLocation>
        <location evidence="1">Membrane</location>
        <topology evidence="1">Multi-pass membrane protein</topology>
    </subcellularLocation>
</comment>
<dbReference type="HOGENOM" id="CLU_1436020_0_0_1"/>
<dbReference type="PANTHER" id="PTHR22776">
    <property type="entry name" value="MARVEL-CONTAINING POTENTIAL LIPID RAFT-ASSOCIATED PROTEIN"/>
    <property type="match status" value="1"/>
</dbReference>
<reference evidence="8 9" key="1">
    <citation type="journal article" date="2007" name="Science">
        <title>Sea anemone genome reveals ancestral eumetazoan gene repertoire and genomic organization.</title>
        <authorList>
            <person name="Putnam N.H."/>
            <person name="Srivastava M."/>
            <person name="Hellsten U."/>
            <person name="Dirks B."/>
            <person name="Chapman J."/>
            <person name="Salamov A."/>
            <person name="Terry A."/>
            <person name="Shapiro H."/>
            <person name="Lindquist E."/>
            <person name="Kapitonov V.V."/>
            <person name="Jurka J."/>
            <person name="Genikhovich G."/>
            <person name="Grigoriev I.V."/>
            <person name="Lucas S.M."/>
            <person name="Steele R.E."/>
            <person name="Finnerty J.R."/>
            <person name="Technau U."/>
            <person name="Martindale M.Q."/>
            <person name="Rokhsar D.S."/>
        </authorList>
    </citation>
    <scope>NUCLEOTIDE SEQUENCE [LARGE SCALE GENOMIC DNA]</scope>
    <source>
        <strain evidence="9">CH2 X CH6</strain>
    </source>
</reference>
<keyword evidence="3 6" id="KW-1133">Transmembrane helix</keyword>
<dbReference type="AlphaFoldDB" id="A7RRC8"/>
<feature type="domain" description="MARVEL" evidence="7">
    <location>
        <begin position="23"/>
        <end position="176"/>
    </location>
</feature>
<dbReference type="Proteomes" id="UP000001593">
    <property type="component" value="Unassembled WGS sequence"/>
</dbReference>
<protein>
    <recommendedName>
        <fullName evidence="7">MARVEL domain-containing protein</fullName>
    </recommendedName>
</protein>
<feature type="transmembrane region" description="Helical" evidence="6">
    <location>
        <begin position="33"/>
        <end position="52"/>
    </location>
</feature>
<dbReference type="FunCoup" id="A7RRC8">
    <property type="interactions" value="39"/>
</dbReference>
<sequence>MEGGGELPPARNTSPHAVIDIDYLKSRPGLTKIAEIMCLLIAFASLSGYTGSHKDARFGSRFDFFYFVTITSWLIIIAVFLLFLFKVYNRLSINWNVVLVVYCTVTAFMLLVSSALVLDAVVHHRTRKESEEIVNGHWTNFCSLEKCGNIEAAGAFGIIATALFIVDAVFYFIENRRGREAPPPGAEQF</sequence>
<dbReference type="InParanoid" id="A7RRC8"/>
<organism evidence="8 9">
    <name type="scientific">Nematostella vectensis</name>
    <name type="common">Starlet sea anemone</name>
    <dbReference type="NCBI Taxonomy" id="45351"/>
    <lineage>
        <taxon>Eukaryota</taxon>
        <taxon>Metazoa</taxon>
        <taxon>Cnidaria</taxon>
        <taxon>Anthozoa</taxon>
        <taxon>Hexacorallia</taxon>
        <taxon>Actiniaria</taxon>
        <taxon>Edwardsiidae</taxon>
        <taxon>Nematostella</taxon>
    </lineage>
</organism>
<dbReference type="Pfam" id="PF01284">
    <property type="entry name" value="MARVEL"/>
    <property type="match status" value="1"/>
</dbReference>
<dbReference type="KEGG" id="nve:5518062"/>
<evidence type="ECO:0000256" key="5">
    <source>
        <dbReference type="PROSITE-ProRule" id="PRU00581"/>
    </source>
</evidence>
<name>A7RRC8_NEMVE</name>
<dbReference type="OMA" id="ERIAINW"/>
<evidence type="ECO:0000313" key="9">
    <source>
        <dbReference type="Proteomes" id="UP000001593"/>
    </source>
</evidence>
<proteinExistence type="predicted"/>
<evidence type="ECO:0000256" key="2">
    <source>
        <dbReference type="ARBA" id="ARBA00022692"/>
    </source>
</evidence>
<keyword evidence="4 5" id="KW-0472">Membrane</keyword>
<evidence type="ECO:0000256" key="4">
    <source>
        <dbReference type="ARBA" id="ARBA00023136"/>
    </source>
</evidence>
<dbReference type="InterPro" id="IPR050578">
    <property type="entry name" value="MARVEL-CKLF_proteins"/>
</dbReference>
<gene>
    <name evidence="8" type="ORF">NEMVEDRAFT_v1g240137</name>
</gene>
<evidence type="ECO:0000259" key="7">
    <source>
        <dbReference type="PROSITE" id="PS51225"/>
    </source>
</evidence>
<dbReference type="PROSITE" id="PS51225">
    <property type="entry name" value="MARVEL"/>
    <property type="match status" value="1"/>
</dbReference>
<accession>A7RRC8</accession>
<dbReference type="GO" id="GO:0016020">
    <property type="term" value="C:membrane"/>
    <property type="evidence" value="ECO:0000318"/>
    <property type="project" value="GO_Central"/>
</dbReference>
<keyword evidence="9" id="KW-1185">Reference proteome</keyword>
<dbReference type="OrthoDB" id="6258237at2759"/>
<dbReference type="PANTHER" id="PTHR22776:SF49">
    <property type="entry name" value="MARVEL DOMAIN-CONTAINING PROTEIN"/>
    <property type="match status" value="1"/>
</dbReference>
<evidence type="ECO:0000256" key="6">
    <source>
        <dbReference type="SAM" id="Phobius"/>
    </source>
</evidence>
<feature type="transmembrane region" description="Helical" evidence="6">
    <location>
        <begin position="97"/>
        <end position="118"/>
    </location>
</feature>
<keyword evidence="2 5" id="KW-0812">Transmembrane</keyword>
<evidence type="ECO:0000256" key="1">
    <source>
        <dbReference type="ARBA" id="ARBA00004141"/>
    </source>
</evidence>
<evidence type="ECO:0000313" key="8">
    <source>
        <dbReference type="EMBL" id="EDO45991.1"/>
    </source>
</evidence>
<dbReference type="EMBL" id="DS469531">
    <property type="protein sequence ID" value="EDO45991.1"/>
    <property type="molecule type" value="Genomic_DNA"/>
</dbReference>